<dbReference type="PANTHER" id="PTHR10261:SF3">
    <property type="entry name" value="COATOMER SUBUNIT GAMMA-1"/>
    <property type="match status" value="1"/>
</dbReference>
<evidence type="ECO:0000256" key="10">
    <source>
        <dbReference type="ARBA" id="ARBA00023136"/>
    </source>
</evidence>
<keyword evidence="6" id="KW-0677">Repeat</keyword>
<dbReference type="PANTHER" id="PTHR10261">
    <property type="entry name" value="COATOMER SUBUNIT GAMMA"/>
    <property type="match status" value="1"/>
</dbReference>
<dbReference type="Proteomes" id="UP001159641">
    <property type="component" value="Unassembled WGS sequence"/>
</dbReference>
<keyword evidence="16" id="KW-1185">Reference proteome</keyword>
<dbReference type="GO" id="GO:0005783">
    <property type="term" value="C:endoplasmic reticulum"/>
    <property type="evidence" value="ECO:0007669"/>
    <property type="project" value="TreeGrafter"/>
</dbReference>
<dbReference type="GO" id="GO:0030126">
    <property type="term" value="C:COPI vesicle coat"/>
    <property type="evidence" value="ECO:0007669"/>
    <property type="project" value="InterPro"/>
</dbReference>
<dbReference type="GO" id="GO:0000139">
    <property type="term" value="C:Golgi membrane"/>
    <property type="evidence" value="ECO:0007669"/>
    <property type="project" value="UniProtKB-SubCell"/>
</dbReference>
<reference evidence="15 16" key="1">
    <citation type="submission" date="2022-11" db="EMBL/GenBank/DDBJ databases">
        <title>Whole genome sequence of Eschrichtius robustus ER-17-0199.</title>
        <authorList>
            <person name="Bruniche-Olsen A."/>
            <person name="Black A.N."/>
            <person name="Fields C.J."/>
            <person name="Walden K."/>
            <person name="Dewoody J.A."/>
        </authorList>
    </citation>
    <scope>NUCLEOTIDE SEQUENCE [LARGE SCALE GENOMIC DNA]</scope>
    <source>
        <strain evidence="15">ER-17-0199</strain>
        <tissue evidence="15">Blubber</tissue>
    </source>
</reference>
<evidence type="ECO:0000256" key="11">
    <source>
        <dbReference type="ARBA" id="ARBA00023329"/>
    </source>
</evidence>
<keyword evidence="8" id="KW-0653">Protein transport</keyword>
<accession>A0AB34H592</accession>
<evidence type="ECO:0000256" key="2">
    <source>
        <dbReference type="ARBA" id="ARBA00004347"/>
    </source>
</evidence>
<keyword evidence="9" id="KW-0333">Golgi apparatus</keyword>
<evidence type="ECO:0000256" key="3">
    <source>
        <dbReference type="ARBA" id="ARBA00010720"/>
    </source>
</evidence>
<dbReference type="InterPro" id="IPR002553">
    <property type="entry name" value="Clathrin/coatomer_adapt-like_N"/>
</dbReference>
<dbReference type="GO" id="GO:0006886">
    <property type="term" value="P:intracellular protein transport"/>
    <property type="evidence" value="ECO:0007669"/>
    <property type="project" value="InterPro"/>
</dbReference>
<dbReference type="EMBL" id="JAIQCJ010001995">
    <property type="protein sequence ID" value="KAJ8786231.1"/>
    <property type="molecule type" value="Genomic_DNA"/>
</dbReference>
<dbReference type="GO" id="GO:0009306">
    <property type="term" value="P:protein secretion"/>
    <property type="evidence" value="ECO:0007669"/>
    <property type="project" value="TreeGrafter"/>
</dbReference>
<dbReference type="Gene3D" id="2.60.40.1480">
    <property type="entry name" value="Coatomer, gamma subunit, appendage domain"/>
    <property type="match status" value="1"/>
</dbReference>
<keyword evidence="10" id="KW-0472">Membrane</keyword>
<evidence type="ECO:0000256" key="5">
    <source>
        <dbReference type="ARBA" id="ARBA00022490"/>
    </source>
</evidence>
<dbReference type="Gene3D" id="1.25.10.10">
    <property type="entry name" value="Leucine-rich Repeat Variant"/>
    <property type="match status" value="1"/>
</dbReference>
<dbReference type="InterPro" id="IPR032154">
    <property type="entry name" value="Coatomer_g_Cpla"/>
</dbReference>
<comment type="subcellular location">
    <subcellularLocation>
        <location evidence="2">Cytoplasmic vesicle</location>
        <location evidence="2">COPI-coated vesicle membrane</location>
        <topology evidence="2">Peripheral membrane protein</topology>
        <orientation evidence="2">Cytoplasmic side</orientation>
    </subcellularLocation>
    <subcellularLocation>
        <location evidence="1">Golgi apparatus membrane</location>
        <topology evidence="1">Peripheral membrane protein</topology>
        <orientation evidence="1">Cytoplasmic side</orientation>
    </subcellularLocation>
</comment>
<dbReference type="FunFam" id="2.60.40.1480:FF:000001">
    <property type="entry name" value="Coatomer subunit gamma"/>
    <property type="match status" value="1"/>
</dbReference>
<dbReference type="InterPro" id="IPR009028">
    <property type="entry name" value="Coatomer/calthrin_app_sub_C"/>
</dbReference>
<dbReference type="Gene3D" id="3.30.310.10">
    <property type="entry name" value="TATA-Binding Protein"/>
    <property type="match status" value="1"/>
</dbReference>
<dbReference type="InterPro" id="IPR037067">
    <property type="entry name" value="Coatomer_gsu_app_sf"/>
</dbReference>
<dbReference type="GO" id="GO:0005793">
    <property type="term" value="C:endoplasmic reticulum-Golgi intermediate compartment"/>
    <property type="evidence" value="ECO:0007669"/>
    <property type="project" value="TreeGrafter"/>
</dbReference>
<organism evidence="15 16">
    <name type="scientific">Eschrichtius robustus</name>
    <name type="common">California gray whale</name>
    <name type="synonym">Eschrichtius gibbosus</name>
    <dbReference type="NCBI Taxonomy" id="9764"/>
    <lineage>
        <taxon>Eukaryota</taxon>
        <taxon>Metazoa</taxon>
        <taxon>Chordata</taxon>
        <taxon>Craniata</taxon>
        <taxon>Vertebrata</taxon>
        <taxon>Euteleostomi</taxon>
        <taxon>Mammalia</taxon>
        <taxon>Eutheria</taxon>
        <taxon>Laurasiatheria</taxon>
        <taxon>Artiodactyla</taxon>
        <taxon>Whippomorpha</taxon>
        <taxon>Cetacea</taxon>
        <taxon>Mysticeti</taxon>
        <taxon>Eschrichtiidae</taxon>
        <taxon>Eschrichtius</taxon>
    </lineage>
</organism>
<dbReference type="SUPFAM" id="SSF55711">
    <property type="entry name" value="Subdomain of clathrin and coatomer appendage domain"/>
    <property type="match status" value="1"/>
</dbReference>
<dbReference type="Pfam" id="PF01602">
    <property type="entry name" value="Adaptin_N"/>
    <property type="match status" value="1"/>
</dbReference>
<dbReference type="SUPFAM" id="SSF49348">
    <property type="entry name" value="Clathrin adaptor appendage domain"/>
    <property type="match status" value="1"/>
</dbReference>
<evidence type="ECO:0000256" key="8">
    <source>
        <dbReference type="ARBA" id="ARBA00022927"/>
    </source>
</evidence>
<keyword evidence="4" id="KW-0813">Transport</keyword>
<dbReference type="InterPro" id="IPR012295">
    <property type="entry name" value="TBP_dom_sf"/>
</dbReference>
<evidence type="ECO:0000259" key="13">
    <source>
        <dbReference type="Pfam" id="PF08752"/>
    </source>
</evidence>
<name>A0AB34H592_ESCRO</name>
<keyword evidence="11" id="KW-0968">Cytoplasmic vesicle</keyword>
<evidence type="ECO:0000313" key="16">
    <source>
        <dbReference type="Proteomes" id="UP001159641"/>
    </source>
</evidence>
<dbReference type="InterPro" id="IPR011989">
    <property type="entry name" value="ARM-like"/>
</dbReference>
<dbReference type="GO" id="GO:0006888">
    <property type="term" value="P:endoplasmic reticulum to Golgi vesicle-mediated transport"/>
    <property type="evidence" value="ECO:0007669"/>
    <property type="project" value="TreeGrafter"/>
</dbReference>
<dbReference type="GO" id="GO:0072384">
    <property type="term" value="P:organelle transport along microtubule"/>
    <property type="evidence" value="ECO:0007669"/>
    <property type="project" value="TreeGrafter"/>
</dbReference>
<dbReference type="Pfam" id="PF08752">
    <property type="entry name" value="COP-gamma_platf"/>
    <property type="match status" value="1"/>
</dbReference>
<evidence type="ECO:0000313" key="15">
    <source>
        <dbReference type="EMBL" id="KAJ8786231.1"/>
    </source>
</evidence>
<evidence type="ECO:0000256" key="9">
    <source>
        <dbReference type="ARBA" id="ARBA00023034"/>
    </source>
</evidence>
<dbReference type="SUPFAM" id="SSF48371">
    <property type="entry name" value="ARM repeat"/>
    <property type="match status" value="1"/>
</dbReference>
<keyword evidence="7" id="KW-0931">ER-Golgi transport</keyword>
<evidence type="ECO:0000256" key="6">
    <source>
        <dbReference type="ARBA" id="ARBA00022737"/>
    </source>
</evidence>
<dbReference type="AlphaFoldDB" id="A0AB34H592"/>
<evidence type="ECO:0008006" key="17">
    <source>
        <dbReference type="Google" id="ProtNLM"/>
    </source>
</evidence>
<evidence type="ECO:0000256" key="4">
    <source>
        <dbReference type="ARBA" id="ARBA00022448"/>
    </source>
</evidence>
<dbReference type="GO" id="GO:0005198">
    <property type="term" value="F:structural molecule activity"/>
    <property type="evidence" value="ECO:0007669"/>
    <property type="project" value="InterPro"/>
</dbReference>
<protein>
    <recommendedName>
        <fullName evidence="17">Coatomer subunit gamma-1</fullName>
    </recommendedName>
</protein>
<feature type="domain" description="Coatomer gamma subunit appendage Ig-like subdomain" evidence="13">
    <location>
        <begin position="283"/>
        <end position="430"/>
    </location>
</feature>
<dbReference type="FunFam" id="3.30.310.10:FF:000006">
    <property type="entry name" value="Coatomer subunit gamma"/>
    <property type="match status" value="1"/>
</dbReference>
<evidence type="ECO:0000256" key="7">
    <source>
        <dbReference type="ARBA" id="ARBA00022892"/>
    </source>
</evidence>
<gene>
    <name evidence="15" type="ORF">J1605_006451</name>
</gene>
<dbReference type="InterPro" id="IPR013040">
    <property type="entry name" value="Coatomer_gsu_app_Ig-like_dom"/>
</dbReference>
<dbReference type="InterPro" id="IPR017106">
    <property type="entry name" value="Coatomer_gsu"/>
</dbReference>
<keyword evidence="5" id="KW-0963">Cytoplasm</keyword>
<evidence type="ECO:0000256" key="1">
    <source>
        <dbReference type="ARBA" id="ARBA00004255"/>
    </source>
</evidence>
<sequence>MTVIESMVVVVQAISALCQKYPRKHAVLMNFLFSMLREEALARAASALSSPLVPQGGFEYKRAIVDCIICIIEENTESKETGLSHLCEFIEDCEFTVLATRILHLLGQEGPKTNNPSKYIRFIYNRVVLEHEEVRAGRGCLALDGPFRALAVNRVCFINTGAVSALAKFGAQNEEMLPSILVLLKRCVMDDDNEVRDRATFYLSVLAQKQKALNAGYILNGLTVSIPGLERALQQYTLEPSEKPFDLKSVPLATTPMAEQRTESTPITAAKQPEKVAATRQEIFQEQLAAVPELQGLGSLFKSSPEPVALTESETEYVIRCTKHTFPEHMVFQFDCTNTLNDQTLENVTVQMEPTEAYEVLCYVPARNLPYNQPGTCYTLVALPKEDPTAVGCTFSCMMKFTVKDCDPTTGETDDEGYEDEYVLEDLEVTVADHIQKVMKLNFEAAWDEVGDEFEKEETFTLSTIKTLEEAVGNIVKFLGMHPCERSDKVPDNKNTHTLLLAGVFRGGHDILVRSRLLLLDTVTMQVTARSSEELPVDIILASVG</sequence>
<evidence type="ECO:0000259" key="12">
    <source>
        <dbReference type="Pfam" id="PF01602"/>
    </source>
</evidence>
<dbReference type="GO" id="GO:0006891">
    <property type="term" value="P:intra-Golgi vesicle-mediated transport"/>
    <property type="evidence" value="ECO:0007669"/>
    <property type="project" value="TreeGrafter"/>
</dbReference>
<dbReference type="InterPro" id="IPR013041">
    <property type="entry name" value="Clathrin_app_Ig-like_sf"/>
</dbReference>
<feature type="domain" description="Coatomer subunit gamma C-terminal" evidence="14">
    <location>
        <begin position="432"/>
        <end position="544"/>
    </location>
</feature>
<dbReference type="Pfam" id="PF16381">
    <property type="entry name" value="Coatomer_g_Cpla"/>
    <property type="match status" value="1"/>
</dbReference>
<dbReference type="InterPro" id="IPR016024">
    <property type="entry name" value="ARM-type_fold"/>
</dbReference>
<proteinExistence type="inferred from homology"/>
<feature type="domain" description="Clathrin/coatomer adaptor adaptin-like N-terminal" evidence="12">
    <location>
        <begin position="9"/>
        <end position="136"/>
    </location>
</feature>
<evidence type="ECO:0000259" key="14">
    <source>
        <dbReference type="Pfam" id="PF16381"/>
    </source>
</evidence>
<comment type="similarity">
    <text evidence="3">Belongs to the COPG family.</text>
</comment>
<comment type="caution">
    <text evidence="15">The sequence shown here is derived from an EMBL/GenBank/DDBJ whole genome shotgun (WGS) entry which is preliminary data.</text>
</comment>